<dbReference type="EMBL" id="JABJNZ010000027">
    <property type="protein sequence ID" value="MBT4870304.1"/>
    <property type="molecule type" value="Genomic_DNA"/>
</dbReference>
<dbReference type="Gene3D" id="1.20.5.3310">
    <property type="match status" value="1"/>
</dbReference>
<dbReference type="InterPro" id="IPR003369">
    <property type="entry name" value="TatA/B/E"/>
</dbReference>
<evidence type="ECO:0000256" key="2">
    <source>
        <dbReference type="ARBA" id="ARBA00022448"/>
    </source>
</evidence>
<comment type="subcellular location">
    <subcellularLocation>
        <location evidence="1">Membrane</location>
        <topology evidence="1">Single-pass membrane protein</topology>
    </subcellularLocation>
</comment>
<keyword evidence="4" id="KW-0653">Protein transport</keyword>
<evidence type="ECO:0000313" key="11">
    <source>
        <dbReference type="Proteomes" id="UP000722459"/>
    </source>
</evidence>
<evidence type="ECO:0000256" key="5">
    <source>
        <dbReference type="ARBA" id="ARBA00022989"/>
    </source>
</evidence>
<accession>A0A8T5GDV1</accession>
<evidence type="ECO:0000256" key="9">
    <source>
        <dbReference type="SAM" id="Phobius"/>
    </source>
</evidence>
<sequence>MAFLGPAEIVLIVVVIAIFFFGKDKVLDWARTAGQAKKEFSAGTKEETKKKRKKTKKKK</sequence>
<evidence type="ECO:0000256" key="3">
    <source>
        <dbReference type="ARBA" id="ARBA00022692"/>
    </source>
</evidence>
<evidence type="ECO:0000256" key="7">
    <source>
        <dbReference type="ARBA" id="ARBA00023136"/>
    </source>
</evidence>
<dbReference type="Pfam" id="PF02416">
    <property type="entry name" value="TatA_B_E"/>
    <property type="match status" value="1"/>
</dbReference>
<evidence type="ECO:0000256" key="4">
    <source>
        <dbReference type="ARBA" id="ARBA00022927"/>
    </source>
</evidence>
<dbReference type="Proteomes" id="UP000722459">
    <property type="component" value="Unassembled WGS sequence"/>
</dbReference>
<reference evidence="10" key="1">
    <citation type="journal article" date="2021" name="ISME J.">
        <title>Mercury methylation by metabolically versatile and cosmopolitan marine bacteria.</title>
        <authorList>
            <person name="Lin H."/>
            <person name="Ascher D.B."/>
            <person name="Myung Y."/>
            <person name="Lamborg C.H."/>
            <person name="Hallam S.J."/>
            <person name="Gionfriddo C.M."/>
            <person name="Holt K.E."/>
            <person name="Moreau J.W."/>
        </authorList>
    </citation>
    <scope>NUCLEOTIDE SEQUENCE</scope>
    <source>
        <strain evidence="10">SI075_bin30</strain>
    </source>
</reference>
<gene>
    <name evidence="10" type="ORF">HON47_01925</name>
</gene>
<dbReference type="AlphaFoldDB" id="A0A8T5GDV1"/>
<proteinExistence type="predicted"/>
<evidence type="ECO:0000313" key="10">
    <source>
        <dbReference type="EMBL" id="MBT4870304.1"/>
    </source>
</evidence>
<keyword evidence="5 9" id="KW-1133">Transmembrane helix</keyword>
<name>A0A8T5GDV1_9ARCH</name>
<keyword evidence="7 9" id="KW-0472">Membrane</keyword>
<feature type="compositionally biased region" description="Basic and acidic residues" evidence="8">
    <location>
        <begin position="36"/>
        <end position="49"/>
    </location>
</feature>
<feature type="compositionally biased region" description="Basic residues" evidence="8">
    <location>
        <begin position="50"/>
        <end position="59"/>
    </location>
</feature>
<evidence type="ECO:0000256" key="1">
    <source>
        <dbReference type="ARBA" id="ARBA00004167"/>
    </source>
</evidence>
<keyword evidence="6" id="KW-0811">Translocation</keyword>
<evidence type="ECO:0000256" key="8">
    <source>
        <dbReference type="SAM" id="MobiDB-lite"/>
    </source>
</evidence>
<organism evidence="10 11">
    <name type="scientific">Candidatus Iainarchaeum sp</name>
    <dbReference type="NCBI Taxonomy" id="3101447"/>
    <lineage>
        <taxon>Archaea</taxon>
        <taxon>Candidatus Iainarchaeota</taxon>
        <taxon>Candidatus Iainarchaeia</taxon>
        <taxon>Candidatus Iainarchaeales</taxon>
        <taxon>Candidatus Iainarchaeaceae</taxon>
        <taxon>Candidatus Iainarchaeum</taxon>
    </lineage>
</organism>
<dbReference type="GO" id="GO:0015031">
    <property type="term" value="P:protein transport"/>
    <property type="evidence" value="ECO:0007669"/>
    <property type="project" value="UniProtKB-KW"/>
</dbReference>
<dbReference type="GO" id="GO:0016020">
    <property type="term" value="C:membrane"/>
    <property type="evidence" value="ECO:0007669"/>
    <property type="project" value="UniProtKB-ARBA"/>
</dbReference>
<keyword evidence="2" id="KW-0813">Transport</keyword>
<protein>
    <submittedName>
        <fullName evidence="10">Twin-arginine translocase TatA/TatE family subunit</fullName>
    </submittedName>
</protein>
<evidence type="ECO:0000256" key="6">
    <source>
        <dbReference type="ARBA" id="ARBA00023010"/>
    </source>
</evidence>
<comment type="caution">
    <text evidence="10">The sequence shown here is derived from an EMBL/GenBank/DDBJ whole genome shotgun (WGS) entry which is preliminary data.</text>
</comment>
<keyword evidence="3 9" id="KW-0812">Transmembrane</keyword>
<feature type="transmembrane region" description="Helical" evidence="9">
    <location>
        <begin position="6"/>
        <end position="22"/>
    </location>
</feature>
<feature type="region of interest" description="Disordered" evidence="8">
    <location>
        <begin position="36"/>
        <end position="59"/>
    </location>
</feature>